<evidence type="ECO:0000256" key="2">
    <source>
        <dbReference type="ARBA" id="ARBA00022475"/>
    </source>
</evidence>
<keyword evidence="2" id="KW-1003">Cell membrane</keyword>
<evidence type="ECO:0000313" key="11">
    <source>
        <dbReference type="Proteomes" id="UP000632535"/>
    </source>
</evidence>
<sequence>MLGLLVRRHLRTSWGAMLVLALVTLLAAAAATTAARAVADMRARQVDHATQHLTPLLRDAVTIAGSAPAADPGLLPETFGGPVRDGSGPTVPDEPAWDGYLAGMTGIRDAQPQPLRSVLGEPDFAVGTDPYGVEIVPGTDVDESSLVVRASPSLREQMRLVEGDWPVATPIAVTSSGPVLDEPVQVVVTGPTADLLGWEVGEAYRSESLAYPPVRVVGVVEPVDPEASAWYHQPFARAPQVIQDFERGNLVTSAAYTAPAMIDPLTALRGAQTRLWYPVSTEGVGAGDVERLAAQVRGLTHSSLEVVPGDPVRLQPRTELAGVLDDVLGERAGTDAILAVLVVGPLGAVAAVMVLAARLVVDRRRSALAVLRARGMTGLQVRALTAAEGLVVSVPAALAGLGAGLLAWPGAVTVPQVLLTLAAALAPAVAAATATMPRGLRTERSDLTAPGRSRLRLVAELTVLGLAALSAGLLLSRGVVAEGVDPLLAATPLLVSVAATLVAVRVTPFAARGLERLLARRRDLVPYLGAARATRASAGGVVPALALVLSVSVATSSAVLLSTLDAGVEQQARVELGADVRATGPVVGSEAVASLRDVAGVADVATVARLDDQGRVAQDGPGVPVAVLVADTDALARVQAQVPGGLPGGLAGPGAGGADGAVPAMVHDVDDVVPGSPATLELGDEEVALDVARSVGTIPGVPSDVPFVLVDAASAAALDVSPEPRTALLAFEPDADAREVAAAVADALPGAEVDDLRSVTARVLESPSSAGIAAGAAVAVAVAAALSLATVVLMLVLATPARRRLLAVLRSMGLRGSEARGVVGWEVGPWAAVALVVGALLGVAVPLLLRASVDLRPLTGGDVQPPLVLDPWWLLLAGAGFVVVVALGVGVSAALGRRTATVDRLRAETE</sequence>
<evidence type="ECO:0000256" key="3">
    <source>
        <dbReference type="ARBA" id="ARBA00022692"/>
    </source>
</evidence>
<proteinExistence type="inferred from homology"/>
<feature type="transmembrane region" description="Helical" evidence="7">
    <location>
        <begin position="336"/>
        <end position="361"/>
    </location>
</feature>
<evidence type="ECO:0000256" key="5">
    <source>
        <dbReference type="ARBA" id="ARBA00023136"/>
    </source>
</evidence>
<reference evidence="11" key="1">
    <citation type="journal article" date="2019" name="Int. J. Syst. Evol. Microbiol.">
        <title>The Global Catalogue of Microorganisms (GCM) 10K type strain sequencing project: providing services to taxonomists for standard genome sequencing and annotation.</title>
        <authorList>
            <consortium name="The Broad Institute Genomics Platform"/>
            <consortium name="The Broad Institute Genome Sequencing Center for Infectious Disease"/>
            <person name="Wu L."/>
            <person name="Ma J."/>
        </authorList>
    </citation>
    <scope>NUCLEOTIDE SEQUENCE [LARGE SCALE GENOMIC DNA]</scope>
    <source>
        <strain evidence="11">CCM 8653</strain>
    </source>
</reference>
<feature type="transmembrane region" description="Helical" evidence="7">
    <location>
        <begin position="541"/>
        <end position="561"/>
    </location>
</feature>
<name>A0ABQ2B5C8_9MICO</name>
<feature type="transmembrane region" description="Helical" evidence="7">
    <location>
        <begin position="772"/>
        <end position="801"/>
    </location>
</feature>
<evidence type="ECO:0000313" key="10">
    <source>
        <dbReference type="EMBL" id="GGI08381.1"/>
    </source>
</evidence>
<feature type="transmembrane region" description="Helical" evidence="7">
    <location>
        <begin position="457"/>
        <end position="475"/>
    </location>
</feature>
<feature type="transmembrane region" description="Helical" evidence="7">
    <location>
        <begin position="822"/>
        <end position="849"/>
    </location>
</feature>
<feature type="transmembrane region" description="Helical" evidence="7">
    <location>
        <begin position="487"/>
        <end position="511"/>
    </location>
</feature>
<comment type="similarity">
    <text evidence="6">Belongs to the ABC-4 integral membrane protein family.</text>
</comment>
<feature type="domain" description="ABC3 transporter permease C-terminal" evidence="9">
    <location>
        <begin position="778"/>
        <end position="898"/>
    </location>
</feature>
<evidence type="ECO:0000256" key="7">
    <source>
        <dbReference type="SAM" id="Phobius"/>
    </source>
</evidence>
<feature type="transmembrane region" description="Helical" evidence="7">
    <location>
        <begin position="381"/>
        <end position="408"/>
    </location>
</feature>
<dbReference type="InterPro" id="IPR050250">
    <property type="entry name" value="Macrolide_Exporter_MacB"/>
</dbReference>
<comment type="subcellular location">
    <subcellularLocation>
        <location evidence="1">Cell membrane</location>
        <topology evidence="1">Multi-pass membrane protein</topology>
    </subcellularLocation>
</comment>
<dbReference type="Pfam" id="PF02687">
    <property type="entry name" value="FtsX"/>
    <property type="match status" value="2"/>
</dbReference>
<dbReference type="PANTHER" id="PTHR30572">
    <property type="entry name" value="MEMBRANE COMPONENT OF TRANSPORTER-RELATED"/>
    <property type="match status" value="1"/>
</dbReference>
<evidence type="ECO:0000256" key="1">
    <source>
        <dbReference type="ARBA" id="ARBA00004651"/>
    </source>
</evidence>
<feature type="signal peptide" evidence="8">
    <location>
        <begin position="1"/>
        <end position="29"/>
    </location>
</feature>
<accession>A0ABQ2B5C8</accession>
<dbReference type="InterPro" id="IPR003838">
    <property type="entry name" value="ABC3_permease_C"/>
</dbReference>
<organism evidence="10 11">
    <name type="scientific">Isoptericola cucumis</name>
    <dbReference type="NCBI Taxonomy" id="1776856"/>
    <lineage>
        <taxon>Bacteria</taxon>
        <taxon>Bacillati</taxon>
        <taxon>Actinomycetota</taxon>
        <taxon>Actinomycetes</taxon>
        <taxon>Micrococcales</taxon>
        <taxon>Promicromonosporaceae</taxon>
        <taxon>Isoptericola</taxon>
    </lineage>
</organism>
<evidence type="ECO:0000256" key="6">
    <source>
        <dbReference type="ARBA" id="ARBA00038076"/>
    </source>
</evidence>
<evidence type="ECO:0000256" key="8">
    <source>
        <dbReference type="SAM" id="SignalP"/>
    </source>
</evidence>
<comment type="caution">
    <text evidence="10">The sequence shown here is derived from an EMBL/GenBank/DDBJ whole genome shotgun (WGS) entry which is preliminary data.</text>
</comment>
<feature type="chain" id="PRO_5047281452" description="ABC3 transporter permease C-terminal domain-containing protein" evidence="8">
    <location>
        <begin position="30"/>
        <end position="910"/>
    </location>
</feature>
<feature type="transmembrane region" description="Helical" evidence="7">
    <location>
        <begin position="414"/>
        <end position="436"/>
    </location>
</feature>
<feature type="transmembrane region" description="Helical" evidence="7">
    <location>
        <begin position="872"/>
        <end position="896"/>
    </location>
</feature>
<evidence type="ECO:0000256" key="4">
    <source>
        <dbReference type="ARBA" id="ARBA00022989"/>
    </source>
</evidence>
<dbReference type="EMBL" id="BMDG01000006">
    <property type="protein sequence ID" value="GGI08381.1"/>
    <property type="molecule type" value="Genomic_DNA"/>
</dbReference>
<keyword evidence="11" id="KW-1185">Reference proteome</keyword>
<keyword evidence="5 7" id="KW-0472">Membrane</keyword>
<keyword evidence="4 7" id="KW-1133">Transmembrane helix</keyword>
<gene>
    <name evidence="10" type="ORF">GCM10007368_20880</name>
</gene>
<keyword evidence="3 7" id="KW-0812">Transmembrane</keyword>
<dbReference type="Proteomes" id="UP000632535">
    <property type="component" value="Unassembled WGS sequence"/>
</dbReference>
<dbReference type="PANTHER" id="PTHR30572:SF4">
    <property type="entry name" value="ABC TRANSPORTER PERMEASE YTRF"/>
    <property type="match status" value="1"/>
</dbReference>
<feature type="domain" description="ABC3 transporter permease C-terminal" evidence="9">
    <location>
        <begin position="348"/>
        <end position="409"/>
    </location>
</feature>
<dbReference type="RefSeq" id="WP_188523638.1">
    <property type="nucleotide sequence ID" value="NZ_BMDG01000006.1"/>
</dbReference>
<evidence type="ECO:0000259" key="9">
    <source>
        <dbReference type="Pfam" id="PF02687"/>
    </source>
</evidence>
<protein>
    <recommendedName>
        <fullName evidence="9">ABC3 transporter permease C-terminal domain-containing protein</fullName>
    </recommendedName>
</protein>
<keyword evidence="8" id="KW-0732">Signal</keyword>